<organism evidence="1 2">
    <name type="scientific">Phytophthora boehmeriae</name>
    <dbReference type="NCBI Taxonomy" id="109152"/>
    <lineage>
        <taxon>Eukaryota</taxon>
        <taxon>Sar</taxon>
        <taxon>Stramenopiles</taxon>
        <taxon>Oomycota</taxon>
        <taxon>Peronosporomycetes</taxon>
        <taxon>Peronosporales</taxon>
        <taxon>Peronosporaceae</taxon>
        <taxon>Phytophthora</taxon>
    </lineage>
</organism>
<dbReference type="Proteomes" id="UP000693981">
    <property type="component" value="Unassembled WGS sequence"/>
</dbReference>
<dbReference type="PANTHER" id="PTHR38899">
    <property type="entry name" value="DOMAIN OOKINETE PROTEIN, PUTATIVE-RELATED"/>
    <property type="match status" value="1"/>
</dbReference>
<comment type="caution">
    <text evidence="1">The sequence shown here is derived from an EMBL/GenBank/DDBJ whole genome shotgun (WGS) entry which is preliminary data.</text>
</comment>
<sequence>MASRARSSSFMSERVAAAYSTSAKKKTLPIKTQMAVVNWENVLVPMDWMVVHLGLEASADAARQAALRCQHTPYLQRSIAALEERVMDLLAKTMESIKGPVVITSAYSTVFVEYVSSLFFPRLTAALRNATTGIYVVGTPNTTLTIDELMDWKVNLMHTAIFEKLFAGADVKEAQRLLNRPTSGKIGIVALCATEIDVSTTSAVLSIAPNAIVKRVKVNDMKSATAKHLRGCPMSLEDFYTQLSTLTAFVQHAAASTNCISISL</sequence>
<reference evidence="1" key="1">
    <citation type="submission" date="2021-02" db="EMBL/GenBank/DDBJ databases">
        <authorList>
            <person name="Palmer J.M."/>
        </authorList>
    </citation>
    <scope>NUCLEOTIDE SEQUENCE</scope>
    <source>
        <strain evidence="1">SCRP23</strain>
    </source>
</reference>
<dbReference type="OrthoDB" id="94901at2759"/>
<evidence type="ECO:0000313" key="1">
    <source>
        <dbReference type="EMBL" id="KAG7395679.1"/>
    </source>
</evidence>
<dbReference type="AlphaFoldDB" id="A0A8T1WV34"/>
<gene>
    <name evidence="1" type="primary">UNC50_2</name>
    <name evidence="1" type="ORF">PHYBOEH_003358</name>
</gene>
<proteinExistence type="predicted"/>
<accession>A0A8T1WV34</accession>
<dbReference type="EMBL" id="JAGDFL010000194">
    <property type="protein sequence ID" value="KAG7395679.1"/>
    <property type="molecule type" value="Genomic_DNA"/>
</dbReference>
<name>A0A8T1WV34_9STRA</name>
<dbReference type="PANTHER" id="PTHR38899:SF1">
    <property type="entry name" value="PROTEIN KINASE"/>
    <property type="match status" value="1"/>
</dbReference>
<keyword evidence="2" id="KW-1185">Reference proteome</keyword>
<protein>
    <submittedName>
        <fullName evidence="1">Protein unc-50</fullName>
    </submittedName>
</protein>
<evidence type="ECO:0000313" key="2">
    <source>
        <dbReference type="Proteomes" id="UP000693981"/>
    </source>
</evidence>